<dbReference type="Gene3D" id="2.60.120.1000">
    <property type="match status" value="1"/>
</dbReference>
<dbReference type="Gene3D" id="2.60.120.200">
    <property type="match status" value="1"/>
</dbReference>
<keyword evidence="6" id="KW-0176">Collagen</keyword>
<feature type="region of interest" description="Disordered" evidence="8">
    <location>
        <begin position="220"/>
        <end position="269"/>
    </location>
</feature>
<reference evidence="11" key="1">
    <citation type="submission" date="2015-09" db="EMBL/GenBank/DDBJ databases">
        <authorList>
            <person name="Sai Rama Sridatta P."/>
        </authorList>
    </citation>
    <scope>NUCLEOTIDE SEQUENCE [LARGE SCALE GENOMIC DNA]</scope>
</reference>
<dbReference type="CDD" id="cd00110">
    <property type="entry name" value="LamG"/>
    <property type="match status" value="1"/>
</dbReference>
<dbReference type="GO" id="GO:0031012">
    <property type="term" value="C:extracellular matrix"/>
    <property type="evidence" value="ECO:0007669"/>
    <property type="project" value="TreeGrafter"/>
</dbReference>
<dbReference type="SMART" id="SM00210">
    <property type="entry name" value="TSPN"/>
    <property type="match status" value="1"/>
</dbReference>
<dbReference type="Gene3D" id="1.20.5.320">
    <property type="entry name" value="6-Phosphogluconate Dehydrogenase, domain 3"/>
    <property type="match status" value="1"/>
</dbReference>
<dbReference type="InterPro" id="IPR013320">
    <property type="entry name" value="ConA-like_dom_sf"/>
</dbReference>
<feature type="region of interest" description="Disordered" evidence="8">
    <location>
        <begin position="619"/>
        <end position="790"/>
    </location>
</feature>
<accession>A0A4W6FZH0</accession>
<keyword evidence="7" id="KW-0379">Hydroxylation</keyword>
<feature type="domain" description="Fibrillar collagen NC1" evidence="9">
    <location>
        <begin position="952"/>
        <end position="1165"/>
    </location>
</feature>
<keyword evidence="3" id="KW-0272">Extracellular matrix</keyword>
<keyword evidence="4" id="KW-0732">Signal</keyword>
<dbReference type="SMART" id="SM00038">
    <property type="entry name" value="COLFI"/>
    <property type="match status" value="1"/>
</dbReference>
<evidence type="ECO:0000256" key="3">
    <source>
        <dbReference type="ARBA" id="ARBA00022530"/>
    </source>
</evidence>
<sequence>WLIFPVFSVMHFSEPVDVLKVLEFQNYPEGVTKTTGFCTNRRASKPDSAYRVAKQVQISAPTTQLFPGGVFPEDFSILTTVRPKSGLQSFLLSIYNGQGVQQLGVEVGRSPVFLYEDQTGKPAPEDYPLFRTLNLADGKWHRVAISVEKKTVTIIVDCKKKITKPLPRGDQASIDTNGITVFGTRILDEEVFQGDIQQLMIVADPKAAYDYCEHYSPDCHTPHSDSLQAQEPEAEVSQPGRVGGDSTENQLRKRSVSMKKKRTRKSLSKTKAKPLKFLAAKKSPAKKFAAKKKRQMPGYQATAPARPRAFFLRHVKRVTSVLQGPPGRAGLPGADGLPGPPGTMLMLPFRFGGDGEKGPVVSAQEAQAQAILSQARLAMRGPPGPMGLTGRSGPVGLPGAPGLKGESGDPGPQGPRGIQGPPGQSGKAGKRGRAGADGARGMPGEPGAKGDRGFDGLPGLPGEKGHRVICLVTVTYSKCRSDHTLFSSLQGPSGPQGPIGYPGPRGVKGADGVRGLKGSKGEKGEDGFPGFKGDMGIKGDRGEVGMLGPRGEDGPEGPKGRAGPNGESGPIGPAGEKLLNLLPSRFVLLFFLHSAVSNFRTLFIILSVCCLQGPQGPQGPVGFPGPKGPPGPPGKDGLPGHPGQRGETVSREDGPTGETGPVGERGHPGPPGPPGEQGLPGAAGKEGAKGDPGPQGSPGKDGPPGLRGFPGERGLPGATGEKGPQGPAGRDGVQGPVGLPGPAGPQGPPGEDGDKGADGEPGPRGQQGMFGQKGDEGPRGFPGPPGPIGLQVISLSQHLFIHKQGEAGAEGPAGKTGPVGPQGPPGKPGPEGLRGIPGPVVSLSYNNGHPGLIGLIGPPGEQGEKGDRGLPGPQGSPGGKGDTWITCYHSCLSQGPAGPKGDTGVVGPPGPPGPPGEVIQPLPIQSPKKTKRSVDMQSDAAGTFMDYSEGMEDIFGSLNNLKQDIERMKYPMGTQNNPARTCKDLQLCHPEFPDGEYWIDPNQGCSGDSFKVYCNFTAGGETCIYPDKKSNGVRISSWPKEVPGSWFSEFKRGKILSYVDADGNSINMVQMTFLRLLTASARQNFTYSCHQSVAWHDATSDSYDKALRFLGANDEEMSYDNNPYITALSDGCATRKGYGKTVMEINTPKIDQKFGFEVGPVCFLG</sequence>
<dbReference type="FunFam" id="2.60.120.1000:FF:000002">
    <property type="entry name" value="Collagen XI alpha 1 chain"/>
    <property type="match status" value="1"/>
</dbReference>
<evidence type="ECO:0000313" key="11">
    <source>
        <dbReference type="Proteomes" id="UP000314980"/>
    </source>
</evidence>
<feature type="compositionally biased region" description="Basic residues" evidence="8">
    <location>
        <begin position="252"/>
        <end position="269"/>
    </location>
</feature>
<dbReference type="Pfam" id="PF02210">
    <property type="entry name" value="Laminin_G_2"/>
    <property type="match status" value="1"/>
</dbReference>
<evidence type="ECO:0000256" key="1">
    <source>
        <dbReference type="ARBA" id="ARBA00004498"/>
    </source>
</evidence>
<feature type="region of interest" description="Disordered" evidence="8">
    <location>
        <begin position="807"/>
        <end position="841"/>
    </location>
</feature>
<dbReference type="InterPro" id="IPR001791">
    <property type="entry name" value="Laminin_G"/>
</dbReference>
<feature type="region of interest" description="Disordered" evidence="8">
    <location>
        <begin position="378"/>
        <end position="464"/>
    </location>
</feature>
<dbReference type="GeneTree" id="ENSGT00940000154535"/>
<feature type="compositionally biased region" description="Low complexity" evidence="8">
    <location>
        <begin position="415"/>
        <end position="427"/>
    </location>
</feature>
<feature type="compositionally biased region" description="Basic and acidic residues" evidence="8">
    <location>
        <begin position="550"/>
        <end position="559"/>
    </location>
</feature>
<gene>
    <name evidence="10" type="primary">COL11A1</name>
</gene>
<dbReference type="SUPFAM" id="SSF49899">
    <property type="entry name" value="Concanavalin A-like lectins/glucanases"/>
    <property type="match status" value="1"/>
</dbReference>
<dbReference type="GO" id="GO:0030198">
    <property type="term" value="P:extracellular matrix organization"/>
    <property type="evidence" value="ECO:0007669"/>
    <property type="project" value="TreeGrafter"/>
</dbReference>
<protein>
    <submittedName>
        <fullName evidence="10">Collagen, type XI, alpha 1a</fullName>
    </submittedName>
</protein>
<evidence type="ECO:0000256" key="2">
    <source>
        <dbReference type="ARBA" id="ARBA00022525"/>
    </source>
</evidence>
<name>A0A4W6FZH0_LATCA</name>
<dbReference type="InterPro" id="IPR008160">
    <property type="entry name" value="Collagen"/>
</dbReference>
<dbReference type="Pfam" id="PF01391">
    <property type="entry name" value="Collagen"/>
    <property type="match status" value="4"/>
</dbReference>
<feature type="region of interest" description="Disordered" evidence="8">
    <location>
        <begin position="513"/>
        <end position="571"/>
    </location>
</feature>
<evidence type="ECO:0000256" key="5">
    <source>
        <dbReference type="ARBA" id="ARBA00022737"/>
    </source>
</evidence>
<evidence type="ECO:0000256" key="7">
    <source>
        <dbReference type="ARBA" id="ARBA00023278"/>
    </source>
</evidence>
<reference evidence="10" key="2">
    <citation type="submission" date="2025-08" db="UniProtKB">
        <authorList>
            <consortium name="Ensembl"/>
        </authorList>
    </citation>
    <scope>IDENTIFICATION</scope>
</reference>
<dbReference type="GO" id="GO:0030020">
    <property type="term" value="F:extracellular matrix structural constituent conferring tensile strength"/>
    <property type="evidence" value="ECO:0007669"/>
    <property type="project" value="TreeGrafter"/>
</dbReference>
<evidence type="ECO:0000256" key="6">
    <source>
        <dbReference type="ARBA" id="ARBA00023119"/>
    </source>
</evidence>
<evidence type="ECO:0000259" key="9">
    <source>
        <dbReference type="PROSITE" id="PS51461"/>
    </source>
</evidence>
<proteinExistence type="predicted"/>
<dbReference type="FunFam" id="2.60.120.200:FF:000016">
    <property type="entry name" value="Collagen XI alpha 1 chain"/>
    <property type="match status" value="1"/>
</dbReference>
<evidence type="ECO:0000256" key="4">
    <source>
        <dbReference type="ARBA" id="ARBA00022729"/>
    </source>
</evidence>
<keyword evidence="5" id="KW-0677">Repeat</keyword>
<dbReference type="InterPro" id="IPR048287">
    <property type="entry name" value="TSPN-like_N"/>
</dbReference>
<organism evidence="10 11">
    <name type="scientific">Lates calcarifer</name>
    <name type="common">Barramundi</name>
    <name type="synonym">Holocentrus calcarifer</name>
    <dbReference type="NCBI Taxonomy" id="8187"/>
    <lineage>
        <taxon>Eukaryota</taxon>
        <taxon>Metazoa</taxon>
        <taxon>Chordata</taxon>
        <taxon>Craniata</taxon>
        <taxon>Vertebrata</taxon>
        <taxon>Euteleostomi</taxon>
        <taxon>Actinopterygii</taxon>
        <taxon>Neopterygii</taxon>
        <taxon>Teleostei</taxon>
        <taxon>Neoteleostei</taxon>
        <taxon>Acanthomorphata</taxon>
        <taxon>Carangaria</taxon>
        <taxon>Carangaria incertae sedis</taxon>
        <taxon>Centropomidae</taxon>
        <taxon>Lates</taxon>
    </lineage>
</organism>
<dbReference type="PANTHER" id="PTHR24023">
    <property type="entry name" value="COLLAGEN ALPHA"/>
    <property type="match status" value="1"/>
</dbReference>
<reference evidence="10" key="3">
    <citation type="submission" date="2025-09" db="UniProtKB">
        <authorList>
            <consortium name="Ensembl"/>
        </authorList>
    </citation>
    <scope>IDENTIFICATION</scope>
</reference>
<dbReference type="SMART" id="SM00282">
    <property type="entry name" value="LamG"/>
    <property type="match status" value="1"/>
</dbReference>
<dbReference type="Proteomes" id="UP000314980">
    <property type="component" value="Unassembled WGS sequence"/>
</dbReference>
<dbReference type="GO" id="GO:0005581">
    <property type="term" value="C:collagen trimer"/>
    <property type="evidence" value="ECO:0007669"/>
    <property type="project" value="UniProtKB-KW"/>
</dbReference>
<dbReference type="InterPro" id="IPR050149">
    <property type="entry name" value="Collagen_superfamily"/>
</dbReference>
<dbReference type="PROSITE" id="PS51461">
    <property type="entry name" value="NC1_FIB"/>
    <property type="match status" value="1"/>
</dbReference>
<dbReference type="AlphaFoldDB" id="A0A4W6FZH0"/>
<dbReference type="Ensembl" id="ENSLCAT00010057605.1">
    <property type="protein sequence ID" value="ENSLCAP00010056079.1"/>
    <property type="gene ID" value="ENSLCAG00010026150.1"/>
</dbReference>
<dbReference type="Pfam" id="PF01410">
    <property type="entry name" value="COLFI"/>
    <property type="match status" value="1"/>
</dbReference>
<keyword evidence="11" id="KW-1185">Reference proteome</keyword>
<feature type="region of interest" description="Disordered" evidence="8">
    <location>
        <begin position="856"/>
        <end position="881"/>
    </location>
</feature>
<dbReference type="GO" id="GO:0005615">
    <property type="term" value="C:extracellular space"/>
    <property type="evidence" value="ECO:0007669"/>
    <property type="project" value="TreeGrafter"/>
</dbReference>
<evidence type="ECO:0000313" key="10">
    <source>
        <dbReference type="Ensembl" id="ENSLCAP00010056079.1"/>
    </source>
</evidence>
<comment type="subcellular location">
    <subcellularLocation>
        <location evidence="1">Secreted</location>
        <location evidence="1">Extracellular space</location>
        <location evidence="1">Extracellular matrix</location>
    </subcellularLocation>
</comment>
<dbReference type="PANTHER" id="PTHR24023:SF1082">
    <property type="entry name" value="COLLAGEN TRIPLE HELIX REPEAT"/>
    <property type="match status" value="1"/>
</dbReference>
<keyword evidence="2" id="KW-0964">Secreted</keyword>
<dbReference type="InterPro" id="IPR000885">
    <property type="entry name" value="Fib_collagen_C"/>
</dbReference>
<evidence type="ECO:0000256" key="8">
    <source>
        <dbReference type="SAM" id="MobiDB-lite"/>
    </source>
</evidence>